<evidence type="ECO:0000256" key="11">
    <source>
        <dbReference type="ARBA" id="ARBA00023303"/>
    </source>
</evidence>
<dbReference type="InterPro" id="IPR027359">
    <property type="entry name" value="Volt_channel_dom_sf"/>
</dbReference>
<feature type="compositionally biased region" description="Polar residues" evidence="12">
    <location>
        <begin position="281"/>
        <end position="290"/>
    </location>
</feature>
<keyword evidence="3" id="KW-0633">Potassium transport</keyword>
<keyword evidence="5" id="KW-0631">Potassium channel</keyword>
<evidence type="ECO:0000313" key="16">
    <source>
        <dbReference type="Proteomes" id="UP000605970"/>
    </source>
</evidence>
<dbReference type="Pfam" id="PF00520">
    <property type="entry name" value="Ion_trans"/>
    <property type="match status" value="1"/>
</dbReference>
<comment type="subcellular location">
    <subcellularLocation>
        <location evidence="1">Membrane</location>
        <topology evidence="1">Multi-pass membrane protein</topology>
    </subcellularLocation>
</comment>
<dbReference type="OrthoDB" id="415460at2759"/>
<reference evidence="15" key="1">
    <citation type="journal article" date="2020" name="Ecol. Evol.">
        <title>Genome structure and content of the rice root-knot nematode (Meloidogyne graminicola).</title>
        <authorList>
            <person name="Phan N.T."/>
            <person name="Danchin E.G.J."/>
            <person name="Klopp C."/>
            <person name="Perfus-Barbeoch L."/>
            <person name="Kozlowski D.K."/>
            <person name="Koutsovoulos G.D."/>
            <person name="Lopez-Roques C."/>
            <person name="Bouchez O."/>
            <person name="Zahm M."/>
            <person name="Besnard G."/>
            <person name="Bellafiore S."/>
        </authorList>
    </citation>
    <scope>NUCLEOTIDE SEQUENCE</scope>
    <source>
        <strain evidence="15">VN-18</strain>
    </source>
</reference>
<evidence type="ECO:0000256" key="4">
    <source>
        <dbReference type="ARBA" id="ARBA00022692"/>
    </source>
</evidence>
<keyword evidence="8 13" id="KW-1133">Transmembrane helix</keyword>
<organism evidence="15 16">
    <name type="scientific">Meloidogyne graminicola</name>
    <dbReference type="NCBI Taxonomy" id="189291"/>
    <lineage>
        <taxon>Eukaryota</taxon>
        <taxon>Metazoa</taxon>
        <taxon>Ecdysozoa</taxon>
        <taxon>Nematoda</taxon>
        <taxon>Chromadorea</taxon>
        <taxon>Rhabditida</taxon>
        <taxon>Tylenchina</taxon>
        <taxon>Tylenchomorpha</taxon>
        <taxon>Tylenchoidea</taxon>
        <taxon>Meloidogynidae</taxon>
        <taxon>Meloidogyninae</taxon>
        <taxon>Meloidogyne</taxon>
    </lineage>
</organism>
<feature type="transmembrane region" description="Helical" evidence="13">
    <location>
        <begin position="155"/>
        <end position="176"/>
    </location>
</feature>
<dbReference type="Proteomes" id="UP000605970">
    <property type="component" value="Unassembled WGS sequence"/>
</dbReference>
<dbReference type="GO" id="GO:0001508">
    <property type="term" value="P:action potential"/>
    <property type="evidence" value="ECO:0007669"/>
    <property type="project" value="TreeGrafter"/>
</dbReference>
<name>A0A8T0A162_9BILA</name>
<evidence type="ECO:0000256" key="7">
    <source>
        <dbReference type="ARBA" id="ARBA00022958"/>
    </source>
</evidence>
<evidence type="ECO:0000259" key="14">
    <source>
        <dbReference type="Pfam" id="PF00520"/>
    </source>
</evidence>
<keyword evidence="9" id="KW-0406">Ion transport</keyword>
<dbReference type="PRINTS" id="PR01491">
    <property type="entry name" value="KVCHANNEL"/>
</dbReference>
<evidence type="ECO:0000256" key="8">
    <source>
        <dbReference type="ARBA" id="ARBA00022989"/>
    </source>
</evidence>
<keyword evidence="10 13" id="KW-0472">Membrane</keyword>
<evidence type="ECO:0000313" key="15">
    <source>
        <dbReference type="EMBL" id="KAF7639272.1"/>
    </source>
</evidence>
<dbReference type="InterPro" id="IPR028325">
    <property type="entry name" value="VG_K_chnl"/>
</dbReference>
<feature type="compositionally biased region" description="Basic residues" evidence="12">
    <location>
        <begin position="304"/>
        <end position="313"/>
    </location>
</feature>
<dbReference type="InterPro" id="IPR003968">
    <property type="entry name" value="K_chnl_volt-dep_Kv"/>
</dbReference>
<keyword evidence="2" id="KW-0813">Transport</keyword>
<evidence type="ECO:0000256" key="12">
    <source>
        <dbReference type="SAM" id="MobiDB-lite"/>
    </source>
</evidence>
<dbReference type="InterPro" id="IPR005821">
    <property type="entry name" value="Ion_trans_dom"/>
</dbReference>
<dbReference type="Gene3D" id="1.20.120.350">
    <property type="entry name" value="Voltage-gated potassium channels. Chain C"/>
    <property type="match status" value="2"/>
</dbReference>
<dbReference type="GO" id="GO:0005251">
    <property type="term" value="F:delayed rectifier potassium channel activity"/>
    <property type="evidence" value="ECO:0007669"/>
    <property type="project" value="TreeGrafter"/>
</dbReference>
<accession>A0A8T0A162</accession>
<evidence type="ECO:0000256" key="2">
    <source>
        <dbReference type="ARBA" id="ARBA00022448"/>
    </source>
</evidence>
<feature type="transmembrane region" description="Helical" evidence="13">
    <location>
        <begin position="87"/>
        <end position="104"/>
    </location>
</feature>
<proteinExistence type="predicted"/>
<dbReference type="EMBL" id="JABEBT010000006">
    <property type="protein sequence ID" value="KAF7639272.1"/>
    <property type="molecule type" value="Genomic_DNA"/>
</dbReference>
<feature type="region of interest" description="Disordered" evidence="12">
    <location>
        <begin position="275"/>
        <end position="313"/>
    </location>
</feature>
<evidence type="ECO:0000256" key="3">
    <source>
        <dbReference type="ARBA" id="ARBA00022538"/>
    </source>
</evidence>
<keyword evidence="4 13" id="KW-0812">Transmembrane</keyword>
<protein>
    <submittedName>
        <fullName evidence="15">Ion_trans domain-containing protein</fullName>
    </submittedName>
</protein>
<sequence length="313" mass="35792">MNFFLTEVEHVVKNIFPFHRTGGQVVRPVTVPVEMFIDELYFYQLKDDVWSNFCESEGCRIVKEEKKPLNSLQRRIWNLMEHPDSSLLARILAAISVAVIIILPDDDNKNNSSSTSFAVLRIVRLVRVFRIFKLSRHFTGLQVLGKTFRASIQEFFLLIFFMGIALVLFSSGVYFAEQGEPGTKFTSIPATFWFVLATMTTVGYGDLVPNGVYGKIVGSCCALIGVLTLALPVPIIVANFKRFYRQEVILAKMYEQNSHPEQVYALIKNGCSSSKNNNNGRTSTTFKISLNNNKNNEDTEEERKKRRKKRRFF</sequence>
<comment type="caution">
    <text evidence="15">The sequence shown here is derived from an EMBL/GenBank/DDBJ whole genome shotgun (WGS) entry which is preliminary data.</text>
</comment>
<evidence type="ECO:0000256" key="13">
    <source>
        <dbReference type="SAM" id="Phobius"/>
    </source>
</evidence>
<dbReference type="PANTHER" id="PTHR11537">
    <property type="entry name" value="VOLTAGE-GATED POTASSIUM CHANNEL"/>
    <property type="match status" value="1"/>
</dbReference>
<keyword evidence="7" id="KW-0630">Potassium</keyword>
<feature type="transmembrane region" description="Helical" evidence="13">
    <location>
        <begin position="216"/>
        <end position="237"/>
    </location>
</feature>
<feature type="domain" description="Ion transport" evidence="14">
    <location>
        <begin position="94"/>
        <end position="247"/>
    </location>
</feature>
<dbReference type="AlphaFoldDB" id="A0A8T0A162"/>
<keyword evidence="16" id="KW-1185">Reference proteome</keyword>
<evidence type="ECO:0000256" key="9">
    <source>
        <dbReference type="ARBA" id="ARBA00023065"/>
    </source>
</evidence>
<evidence type="ECO:0000256" key="1">
    <source>
        <dbReference type="ARBA" id="ARBA00004141"/>
    </source>
</evidence>
<dbReference type="GO" id="GO:0008076">
    <property type="term" value="C:voltage-gated potassium channel complex"/>
    <property type="evidence" value="ECO:0007669"/>
    <property type="project" value="InterPro"/>
</dbReference>
<evidence type="ECO:0000256" key="5">
    <source>
        <dbReference type="ARBA" id="ARBA00022826"/>
    </source>
</evidence>
<dbReference type="FunFam" id="1.10.287.70:FF:000011">
    <property type="entry name" value="Potassium channel, voltage-gated Shaw-related subfamily C, member 4"/>
    <property type="match status" value="1"/>
</dbReference>
<gene>
    <name evidence="15" type="ORF">Mgra_00001232</name>
</gene>
<evidence type="ECO:0000256" key="6">
    <source>
        <dbReference type="ARBA" id="ARBA00022882"/>
    </source>
</evidence>
<keyword evidence="6" id="KW-0851">Voltage-gated channel</keyword>
<dbReference type="SUPFAM" id="SSF81324">
    <property type="entry name" value="Voltage-gated potassium channels"/>
    <property type="match status" value="1"/>
</dbReference>
<keyword evidence="11" id="KW-0407">Ion channel</keyword>
<evidence type="ECO:0000256" key="10">
    <source>
        <dbReference type="ARBA" id="ARBA00023136"/>
    </source>
</evidence>
<dbReference type="PANTHER" id="PTHR11537:SF113">
    <property type="entry name" value="POTASSIUM VOLTAGE-GATED CHANNEL PROTEIN SHAKER"/>
    <property type="match status" value="1"/>
</dbReference>
<dbReference type="Gene3D" id="1.10.287.70">
    <property type="match status" value="1"/>
</dbReference>